<keyword evidence="1" id="KW-0472">Membrane</keyword>
<name>C3Y999_BRAFL</name>
<dbReference type="InParanoid" id="C3Y999"/>
<gene>
    <name evidence="2" type="ORF">BRAFLDRAFT_118659</name>
</gene>
<feature type="transmembrane region" description="Helical" evidence="1">
    <location>
        <begin position="111"/>
        <end position="130"/>
    </location>
</feature>
<accession>C3Y999</accession>
<proteinExistence type="predicted"/>
<reference evidence="2" key="1">
    <citation type="journal article" date="2008" name="Nature">
        <title>The amphioxus genome and the evolution of the chordate karyotype.</title>
        <authorList>
            <consortium name="US DOE Joint Genome Institute (JGI-PGF)"/>
            <person name="Putnam N.H."/>
            <person name="Butts T."/>
            <person name="Ferrier D.E.K."/>
            <person name="Furlong R.F."/>
            <person name="Hellsten U."/>
            <person name="Kawashima T."/>
            <person name="Robinson-Rechavi M."/>
            <person name="Shoguchi E."/>
            <person name="Terry A."/>
            <person name="Yu J.-K."/>
            <person name="Benito-Gutierrez E.L."/>
            <person name="Dubchak I."/>
            <person name="Garcia-Fernandez J."/>
            <person name="Gibson-Brown J.J."/>
            <person name="Grigoriev I.V."/>
            <person name="Horton A.C."/>
            <person name="de Jong P.J."/>
            <person name="Jurka J."/>
            <person name="Kapitonov V.V."/>
            <person name="Kohara Y."/>
            <person name="Kuroki Y."/>
            <person name="Lindquist E."/>
            <person name="Lucas S."/>
            <person name="Osoegawa K."/>
            <person name="Pennacchio L.A."/>
            <person name="Salamov A.A."/>
            <person name="Satou Y."/>
            <person name="Sauka-Spengler T."/>
            <person name="Schmutz J."/>
            <person name="Shin-I T."/>
            <person name="Toyoda A."/>
            <person name="Bronner-Fraser M."/>
            <person name="Fujiyama A."/>
            <person name="Holland L.Z."/>
            <person name="Holland P.W.H."/>
            <person name="Satoh N."/>
            <person name="Rokhsar D.S."/>
        </authorList>
    </citation>
    <scope>NUCLEOTIDE SEQUENCE [LARGE SCALE GENOMIC DNA]</scope>
    <source>
        <strain evidence="2">S238N-H82</strain>
        <tissue evidence="2">Testes</tissue>
    </source>
</reference>
<organism>
    <name type="scientific">Branchiostoma floridae</name>
    <name type="common">Florida lancelet</name>
    <name type="synonym">Amphioxus</name>
    <dbReference type="NCBI Taxonomy" id="7739"/>
    <lineage>
        <taxon>Eukaryota</taxon>
        <taxon>Metazoa</taxon>
        <taxon>Chordata</taxon>
        <taxon>Cephalochordata</taxon>
        <taxon>Leptocardii</taxon>
        <taxon>Amphioxiformes</taxon>
        <taxon>Branchiostomatidae</taxon>
        <taxon>Branchiostoma</taxon>
    </lineage>
</organism>
<protein>
    <submittedName>
        <fullName evidence="2">Uncharacterized protein</fullName>
    </submittedName>
</protein>
<sequence length="182" mass="20326">MDKETLVHNIELPFHENGETEVVAEAVVLERNDDVTGQTNPVYEDGTIQKEIENDHVKQNGTQSGAGQDSTPDGVILSVQNLQVEGSTSVQIDKKDDKKGEEVREGIRKTLWYLCSGFGCCIPVWIAKGVKESRMAKAAKKEGNLTTYQMLKNKVQYRWMIAVIPLVIFIPIIIIVLVTRLT</sequence>
<dbReference type="AlphaFoldDB" id="C3Y999"/>
<evidence type="ECO:0000256" key="1">
    <source>
        <dbReference type="SAM" id="Phobius"/>
    </source>
</evidence>
<feature type="transmembrane region" description="Helical" evidence="1">
    <location>
        <begin position="159"/>
        <end position="179"/>
    </location>
</feature>
<dbReference type="EMBL" id="GG666492">
    <property type="protein sequence ID" value="EEN63155.1"/>
    <property type="molecule type" value="Genomic_DNA"/>
</dbReference>
<keyword evidence="1" id="KW-0812">Transmembrane</keyword>
<keyword evidence="1" id="KW-1133">Transmembrane helix</keyword>
<evidence type="ECO:0000313" key="2">
    <source>
        <dbReference type="EMBL" id="EEN63155.1"/>
    </source>
</evidence>